<dbReference type="EMBL" id="GGFM01010305">
    <property type="protein sequence ID" value="MBW31056.1"/>
    <property type="molecule type" value="Transcribed_RNA"/>
</dbReference>
<dbReference type="AlphaFoldDB" id="A0A2M3ZR74"/>
<name>A0A2M3ZR74_9DIPT</name>
<organism evidence="1">
    <name type="scientific">Anopheles braziliensis</name>
    <dbReference type="NCBI Taxonomy" id="58242"/>
    <lineage>
        <taxon>Eukaryota</taxon>
        <taxon>Metazoa</taxon>
        <taxon>Ecdysozoa</taxon>
        <taxon>Arthropoda</taxon>
        <taxon>Hexapoda</taxon>
        <taxon>Insecta</taxon>
        <taxon>Pterygota</taxon>
        <taxon>Neoptera</taxon>
        <taxon>Endopterygota</taxon>
        <taxon>Diptera</taxon>
        <taxon>Nematocera</taxon>
        <taxon>Culicoidea</taxon>
        <taxon>Culicidae</taxon>
        <taxon>Anophelinae</taxon>
        <taxon>Anopheles</taxon>
    </lineage>
</organism>
<protein>
    <submittedName>
        <fullName evidence="1">Putative secreted peptide</fullName>
    </submittedName>
</protein>
<sequence length="67" mass="7070">MPSFSVLLLPPFGGLSRCRFRVSAARRTPPDGSPAVVRHVLDCTGAAGAIPCTRRDAQRRDYAAGSG</sequence>
<proteinExistence type="predicted"/>
<accession>A0A2M3ZR74</accession>
<evidence type="ECO:0000313" key="1">
    <source>
        <dbReference type="EMBL" id="MBW31056.1"/>
    </source>
</evidence>
<reference evidence="1" key="1">
    <citation type="submission" date="2018-01" db="EMBL/GenBank/DDBJ databases">
        <title>An insight into the sialome of Amazonian anophelines.</title>
        <authorList>
            <person name="Ribeiro J.M."/>
            <person name="Scarpassa V."/>
            <person name="Calvo E."/>
        </authorList>
    </citation>
    <scope>NUCLEOTIDE SEQUENCE</scope>
    <source>
        <tissue evidence="1">Salivary glands</tissue>
    </source>
</reference>